<dbReference type="OrthoDB" id="9814973at2"/>
<feature type="domain" description="Glycosyl transferase family 28 C-terminal" evidence="6">
    <location>
        <begin position="1"/>
        <end position="139"/>
    </location>
</feature>
<proteinExistence type="inferred from homology"/>
<dbReference type="EMBL" id="MBTF01000037">
    <property type="protein sequence ID" value="OOQ57090.1"/>
    <property type="molecule type" value="Genomic_DNA"/>
</dbReference>
<evidence type="ECO:0000313" key="7">
    <source>
        <dbReference type="EMBL" id="OOQ57090.1"/>
    </source>
</evidence>
<keyword evidence="4 7" id="KW-0808">Transferase</keyword>
<evidence type="ECO:0000313" key="8">
    <source>
        <dbReference type="Proteomes" id="UP000189739"/>
    </source>
</evidence>
<evidence type="ECO:0000256" key="3">
    <source>
        <dbReference type="ARBA" id="ARBA00022676"/>
    </source>
</evidence>
<accession>A0A1S9P800</accession>
<reference evidence="7 8" key="1">
    <citation type="submission" date="2016-07" db="EMBL/GenBank/DDBJ databases">
        <title>Genomic analysis of zinc-resistant bacterium Mucilaginibacter pedocola TBZ30.</title>
        <authorList>
            <person name="Huang J."/>
            <person name="Tang J."/>
        </authorList>
    </citation>
    <scope>NUCLEOTIDE SEQUENCE [LARGE SCALE GENOMIC DNA]</scope>
    <source>
        <strain evidence="7 8">TBZ30</strain>
    </source>
</reference>
<comment type="subcellular location">
    <subcellularLocation>
        <location evidence="1">Endoplasmic reticulum</location>
    </subcellularLocation>
</comment>
<dbReference type="SUPFAM" id="SSF53756">
    <property type="entry name" value="UDP-Glycosyltransferase/glycogen phosphorylase"/>
    <property type="match status" value="1"/>
</dbReference>
<protein>
    <submittedName>
        <fullName evidence="7">Glycosyl transferase family 28</fullName>
    </submittedName>
</protein>
<name>A0A1S9P800_9SPHI</name>
<evidence type="ECO:0000256" key="2">
    <source>
        <dbReference type="ARBA" id="ARBA00006962"/>
    </source>
</evidence>
<dbReference type="PANTHER" id="PTHR12867:SF6">
    <property type="entry name" value="N-ACETYLGLUCOSAMINYLDIPHOSPHODOLICHOL N-ACETYLGLUCOSAMINYLTRANSFERASE"/>
    <property type="match status" value="1"/>
</dbReference>
<comment type="similarity">
    <text evidence="2">Belongs to the glycosyltransferase 28 family.</text>
</comment>
<keyword evidence="3" id="KW-0328">Glycosyltransferase</keyword>
<comment type="caution">
    <text evidence="7">The sequence shown here is derived from an EMBL/GenBank/DDBJ whole genome shotgun (WGS) entry which is preliminary data.</text>
</comment>
<evidence type="ECO:0000256" key="4">
    <source>
        <dbReference type="ARBA" id="ARBA00022679"/>
    </source>
</evidence>
<dbReference type="InterPro" id="IPR007235">
    <property type="entry name" value="Glyco_trans_28_C"/>
</dbReference>
<dbReference type="AlphaFoldDB" id="A0A1S9P800"/>
<dbReference type="GO" id="GO:0016758">
    <property type="term" value="F:hexosyltransferase activity"/>
    <property type="evidence" value="ECO:0007669"/>
    <property type="project" value="InterPro"/>
</dbReference>
<gene>
    <name evidence="7" type="ORF">BC343_16300</name>
</gene>
<keyword evidence="5" id="KW-0256">Endoplasmic reticulum</keyword>
<evidence type="ECO:0000256" key="5">
    <source>
        <dbReference type="ARBA" id="ARBA00022824"/>
    </source>
</evidence>
<dbReference type="InterPro" id="IPR039042">
    <property type="entry name" value="Alg13-like"/>
</dbReference>
<evidence type="ECO:0000259" key="6">
    <source>
        <dbReference type="Pfam" id="PF04101"/>
    </source>
</evidence>
<dbReference type="Gene3D" id="3.40.50.2000">
    <property type="entry name" value="Glycogen Phosphorylase B"/>
    <property type="match status" value="1"/>
</dbReference>
<dbReference type="RefSeq" id="WP_078350959.1">
    <property type="nucleotide sequence ID" value="NZ_MBTF01000037.1"/>
</dbReference>
<dbReference type="Proteomes" id="UP000189739">
    <property type="component" value="Unassembled WGS sequence"/>
</dbReference>
<sequence>MIFVTIGTQEPFDRLIKVMDELAATVLKGTEVIAQTFETDYKIENMKALNFVPSTDFDAYFNAADLIVSHAGMGTIISALVQNKPIIVMPRLMLYDEHRNEHQLATAKKFDELGYVEVAYSGDELKNKIIEMWPDKLKPMHQIGSVASDSLIKSLREFI</sequence>
<keyword evidence="8" id="KW-1185">Reference proteome</keyword>
<dbReference type="Pfam" id="PF04101">
    <property type="entry name" value="Glyco_tran_28_C"/>
    <property type="match status" value="1"/>
</dbReference>
<evidence type="ECO:0000256" key="1">
    <source>
        <dbReference type="ARBA" id="ARBA00004240"/>
    </source>
</evidence>
<organism evidence="7 8">
    <name type="scientific">Mucilaginibacter pedocola</name>
    <dbReference type="NCBI Taxonomy" id="1792845"/>
    <lineage>
        <taxon>Bacteria</taxon>
        <taxon>Pseudomonadati</taxon>
        <taxon>Bacteroidota</taxon>
        <taxon>Sphingobacteriia</taxon>
        <taxon>Sphingobacteriales</taxon>
        <taxon>Sphingobacteriaceae</taxon>
        <taxon>Mucilaginibacter</taxon>
    </lineage>
</organism>
<dbReference type="STRING" id="1792845.BC343_16300"/>
<dbReference type="GO" id="GO:0006488">
    <property type="term" value="P:dolichol-linked oligosaccharide biosynthetic process"/>
    <property type="evidence" value="ECO:0007669"/>
    <property type="project" value="InterPro"/>
</dbReference>
<dbReference type="PANTHER" id="PTHR12867">
    <property type="entry name" value="GLYCOSYL TRANSFERASE-RELATED"/>
    <property type="match status" value="1"/>
</dbReference>